<evidence type="ECO:0000313" key="3">
    <source>
        <dbReference type="Proteomes" id="UP000887577"/>
    </source>
</evidence>
<keyword evidence="2" id="KW-0732">Signal</keyword>
<feature type="chain" id="PRO_5037064835" evidence="2">
    <location>
        <begin position="19"/>
        <end position="167"/>
    </location>
</feature>
<feature type="compositionally biased region" description="Acidic residues" evidence="1">
    <location>
        <begin position="120"/>
        <end position="133"/>
    </location>
</feature>
<proteinExistence type="predicted"/>
<name>A0A914YSF0_9BILA</name>
<feature type="signal peptide" evidence="2">
    <location>
        <begin position="1"/>
        <end position="18"/>
    </location>
</feature>
<evidence type="ECO:0000256" key="1">
    <source>
        <dbReference type="SAM" id="MobiDB-lite"/>
    </source>
</evidence>
<evidence type="ECO:0000313" key="4">
    <source>
        <dbReference type="WBParaSite" id="PSU_v2.g3093.t1"/>
    </source>
</evidence>
<dbReference type="AlphaFoldDB" id="A0A914YSF0"/>
<evidence type="ECO:0000256" key="2">
    <source>
        <dbReference type="SAM" id="SignalP"/>
    </source>
</evidence>
<organism evidence="3 4">
    <name type="scientific">Panagrolaimus superbus</name>
    <dbReference type="NCBI Taxonomy" id="310955"/>
    <lineage>
        <taxon>Eukaryota</taxon>
        <taxon>Metazoa</taxon>
        <taxon>Ecdysozoa</taxon>
        <taxon>Nematoda</taxon>
        <taxon>Chromadorea</taxon>
        <taxon>Rhabditida</taxon>
        <taxon>Tylenchina</taxon>
        <taxon>Panagrolaimomorpha</taxon>
        <taxon>Panagrolaimoidea</taxon>
        <taxon>Panagrolaimidae</taxon>
        <taxon>Panagrolaimus</taxon>
    </lineage>
</organism>
<keyword evidence="3" id="KW-1185">Reference proteome</keyword>
<reference evidence="4" key="1">
    <citation type="submission" date="2022-11" db="UniProtKB">
        <authorList>
            <consortium name="WormBaseParasite"/>
        </authorList>
    </citation>
    <scope>IDENTIFICATION</scope>
</reference>
<accession>A0A914YSF0</accession>
<protein>
    <submittedName>
        <fullName evidence="4">Uncharacterized protein</fullName>
    </submittedName>
</protein>
<dbReference type="Proteomes" id="UP000887577">
    <property type="component" value="Unplaced"/>
</dbReference>
<dbReference type="WBParaSite" id="PSU_v2.g3093.t1">
    <property type="protein sequence ID" value="PSU_v2.g3093.t1"/>
    <property type="gene ID" value="PSU_v2.g3093"/>
</dbReference>
<sequence>MRFLKFAYVILLFEEIFTYAPKQLQVLQKYIDKNNDGDKPNYTFMGITLVGMRDKLKFPYTGPFDFQQASGNAHSRKAKNKRATKEEKVPDDGGEAGLVLKKKGSSRGVAAPTVTLPGDEIFEEGEVEQPQEENDGKPSLNADRALSMARKRNHQKMEQLQKLQIMM</sequence>
<feature type="region of interest" description="Disordered" evidence="1">
    <location>
        <begin position="66"/>
        <end position="142"/>
    </location>
</feature>